<dbReference type="InterPro" id="IPR000792">
    <property type="entry name" value="Tscrpt_reg_LuxR_C"/>
</dbReference>
<dbReference type="InterPro" id="IPR036388">
    <property type="entry name" value="WH-like_DNA-bd_sf"/>
</dbReference>
<dbReference type="RefSeq" id="WP_024926025.1">
    <property type="nucleotide sequence ID" value="NZ_MDEO01000036.1"/>
</dbReference>
<dbReference type="STRING" id="1566387.QV13_22480"/>
<dbReference type="OrthoDB" id="4457864at2"/>
<dbReference type="GO" id="GO:0006355">
    <property type="term" value="P:regulation of DNA-templated transcription"/>
    <property type="evidence" value="ECO:0007669"/>
    <property type="project" value="InterPro"/>
</dbReference>
<dbReference type="EMBL" id="MDEO01000036">
    <property type="protein sequence ID" value="OCX12407.1"/>
    <property type="molecule type" value="Genomic_DNA"/>
</dbReference>
<dbReference type="AlphaFoldDB" id="A0A1C2DCC3"/>
<dbReference type="Gene3D" id="1.10.10.10">
    <property type="entry name" value="Winged helix-like DNA-binding domain superfamily/Winged helix DNA-binding domain"/>
    <property type="match status" value="1"/>
</dbReference>
<feature type="domain" description="HTH luxR-type" evidence="1">
    <location>
        <begin position="300"/>
        <end position="365"/>
    </location>
</feature>
<sequence>MQSGNLDASDHELIGRIYEAAAIPSLWGGKGVLDLLAQAGECTDAALFAVDSKGLNGWSSNERCVEKMQIYIRDNWVARNPYIESAERRARFDEPRFVLDTEVMPAEEMARHPYYLNFMKPHGVYWHTGTNIISPTGDTLKISVHRSFDSGPLRKEVAMRLTALRPHIARAALLTARLRFEQVRAAVEAFDVIGLPTAAVRRGRLAMANRGFEKLLPRVVQDRHSRLTFSQVAADACWRKILEGPSDRGGTFPIAAIDEHPTMVVHVLPIVGASRDIFNVADMLLVITSAAEDVGVDPRIMEGLFDLTAAEAAIARDLTLGKTINEIADLRGVANGTVRSQVRSIFEKTGTHRQVDLVRLLTGVRTVLALKAGLDHMSGLNDEPGSRKEKK</sequence>
<dbReference type="InterPro" id="IPR016032">
    <property type="entry name" value="Sig_transdc_resp-reg_C-effctor"/>
</dbReference>
<keyword evidence="3" id="KW-1185">Reference proteome</keyword>
<reference evidence="2 3" key="1">
    <citation type="submission" date="2016-08" db="EMBL/GenBank/DDBJ databases">
        <title>Whole genome sequence of Mesorhizobium sp. strain UASWS1009 isolated from industrial sewage.</title>
        <authorList>
            <person name="Crovadore J."/>
            <person name="Calmin G."/>
            <person name="Chablais R."/>
            <person name="Cochard B."/>
            <person name="Lefort F."/>
        </authorList>
    </citation>
    <scope>NUCLEOTIDE SEQUENCE [LARGE SCALE GENOMIC DNA]</scope>
    <source>
        <strain evidence="2 3">UASWS1009</strain>
    </source>
</reference>
<dbReference type="SMART" id="SM00421">
    <property type="entry name" value="HTH_LUXR"/>
    <property type="match status" value="1"/>
</dbReference>
<evidence type="ECO:0000259" key="1">
    <source>
        <dbReference type="PROSITE" id="PS50043"/>
    </source>
</evidence>
<organism evidence="2 3">
    <name type="scientific">Mesorhizobium hungaricum</name>
    <dbReference type="NCBI Taxonomy" id="1566387"/>
    <lineage>
        <taxon>Bacteria</taxon>
        <taxon>Pseudomonadati</taxon>
        <taxon>Pseudomonadota</taxon>
        <taxon>Alphaproteobacteria</taxon>
        <taxon>Hyphomicrobiales</taxon>
        <taxon>Phyllobacteriaceae</taxon>
        <taxon>Mesorhizobium</taxon>
    </lineage>
</organism>
<gene>
    <name evidence="2" type="ORF">QV13_22480</name>
</gene>
<evidence type="ECO:0000313" key="3">
    <source>
        <dbReference type="Proteomes" id="UP000094412"/>
    </source>
</evidence>
<dbReference type="Proteomes" id="UP000094412">
    <property type="component" value="Unassembled WGS sequence"/>
</dbReference>
<dbReference type="Pfam" id="PF00196">
    <property type="entry name" value="GerE"/>
    <property type="match status" value="1"/>
</dbReference>
<dbReference type="GO" id="GO:0003677">
    <property type="term" value="F:DNA binding"/>
    <property type="evidence" value="ECO:0007669"/>
    <property type="project" value="InterPro"/>
</dbReference>
<protein>
    <recommendedName>
        <fullName evidence="1">HTH luxR-type domain-containing protein</fullName>
    </recommendedName>
</protein>
<comment type="caution">
    <text evidence="2">The sequence shown here is derived from an EMBL/GenBank/DDBJ whole genome shotgun (WGS) entry which is preliminary data.</text>
</comment>
<accession>A0A1C2DCC3</accession>
<dbReference type="PROSITE" id="PS50043">
    <property type="entry name" value="HTH_LUXR_2"/>
    <property type="match status" value="1"/>
</dbReference>
<evidence type="ECO:0000313" key="2">
    <source>
        <dbReference type="EMBL" id="OCX12407.1"/>
    </source>
</evidence>
<dbReference type="SUPFAM" id="SSF46894">
    <property type="entry name" value="C-terminal effector domain of the bipartite response regulators"/>
    <property type="match status" value="1"/>
</dbReference>
<proteinExistence type="predicted"/>
<name>A0A1C2DCC3_9HYPH</name>